<dbReference type="AlphaFoldDB" id="A0AAW1T4D5"/>
<protein>
    <recommendedName>
        <fullName evidence="4">Metallo-beta-lactamase domain-containing protein</fullName>
    </recommendedName>
</protein>
<dbReference type="Pfam" id="PF13483">
    <property type="entry name" value="Lactamase_B_3"/>
    <property type="match status" value="1"/>
</dbReference>
<dbReference type="Proteomes" id="UP001485043">
    <property type="component" value="Unassembled WGS sequence"/>
</dbReference>
<evidence type="ECO:0000313" key="3">
    <source>
        <dbReference type="Proteomes" id="UP001485043"/>
    </source>
</evidence>
<dbReference type="EMBL" id="JALJOV010000360">
    <property type="protein sequence ID" value="KAK9864385.1"/>
    <property type="molecule type" value="Genomic_DNA"/>
</dbReference>
<keyword evidence="3" id="KW-1185">Reference proteome</keyword>
<dbReference type="PANTHER" id="PTHR36142">
    <property type="entry name" value="METALLO-HYDROLASE/OXIDOREDUCTASE SUPERFAMILY PROTEIN"/>
    <property type="match status" value="1"/>
</dbReference>
<feature type="compositionally biased region" description="Low complexity" evidence="1">
    <location>
        <begin position="1"/>
        <end position="16"/>
    </location>
</feature>
<evidence type="ECO:0000313" key="2">
    <source>
        <dbReference type="EMBL" id="KAK9864385.1"/>
    </source>
</evidence>
<dbReference type="Gene3D" id="3.60.15.10">
    <property type="entry name" value="Ribonuclease Z/Hydroxyacylglutathione hydrolase-like"/>
    <property type="match status" value="1"/>
</dbReference>
<name>A0AAW1T4D5_9CHLO</name>
<feature type="region of interest" description="Disordered" evidence="1">
    <location>
        <begin position="1"/>
        <end position="35"/>
    </location>
</feature>
<dbReference type="InterPro" id="IPR036866">
    <property type="entry name" value="RibonucZ/Hydroxyglut_hydro"/>
</dbReference>
<reference evidence="2 3" key="1">
    <citation type="journal article" date="2024" name="Nat. Commun.">
        <title>Phylogenomics reveals the evolutionary origins of lichenization in chlorophyte algae.</title>
        <authorList>
            <person name="Puginier C."/>
            <person name="Libourel C."/>
            <person name="Otte J."/>
            <person name="Skaloud P."/>
            <person name="Haon M."/>
            <person name="Grisel S."/>
            <person name="Petersen M."/>
            <person name="Berrin J.G."/>
            <person name="Delaux P.M."/>
            <person name="Dal Grande F."/>
            <person name="Keller J."/>
        </authorList>
    </citation>
    <scope>NUCLEOTIDE SEQUENCE [LARGE SCALE GENOMIC DNA]</scope>
    <source>
        <strain evidence="2 3">SAG 2523</strain>
    </source>
</reference>
<proteinExistence type="predicted"/>
<dbReference type="PANTHER" id="PTHR36142:SF2">
    <property type="entry name" value="METALLO-HYDROLASE_OXIDOREDUCTASE SUPERFAMILY PROTEIN"/>
    <property type="match status" value="1"/>
</dbReference>
<gene>
    <name evidence="2" type="ORF">WJX84_001970</name>
</gene>
<comment type="caution">
    <text evidence="2">The sequence shown here is derived from an EMBL/GenBank/DDBJ whole genome shotgun (WGS) entry which is preliminary data.</text>
</comment>
<organism evidence="2 3">
    <name type="scientific">Apatococcus fuscideae</name>
    <dbReference type="NCBI Taxonomy" id="2026836"/>
    <lineage>
        <taxon>Eukaryota</taxon>
        <taxon>Viridiplantae</taxon>
        <taxon>Chlorophyta</taxon>
        <taxon>core chlorophytes</taxon>
        <taxon>Trebouxiophyceae</taxon>
        <taxon>Chlorellales</taxon>
        <taxon>Chlorellaceae</taxon>
        <taxon>Apatococcus</taxon>
    </lineage>
</organism>
<sequence length="326" mass="34762">MGQSSSKGSSEVSRTSPLSGLHHRQTEQAQLDHLSAAQRQSQAVCPSLSGRPVMHCTAQSGTVPAIPASEFASVTGRACAYTAYEANAWEATYCQSGVTILVDPWLVGELVFAGQRWAYHGEKSEPNVKNLDPEAIAARASFILLSQGLDDHGTQAHTAEATQGQAVHSLDHGQAITMGPLTIRATMGALVGPPWSKRENGFVISENVDGGMRLYYEPHCDYDDGSVSSIGLVDAIITPASTQLIGGFFPLVKGNEEIVRLIGTLKPQVVVPLINAGFHAGGPLSKIVAERGSNFDLPQKLKDNALAHVRVEFPSKSGDSKRIRLE</sequence>
<evidence type="ECO:0008006" key="4">
    <source>
        <dbReference type="Google" id="ProtNLM"/>
    </source>
</evidence>
<accession>A0AAW1T4D5</accession>
<evidence type="ECO:0000256" key="1">
    <source>
        <dbReference type="SAM" id="MobiDB-lite"/>
    </source>
</evidence>